<dbReference type="KEGG" id="gph:GEMMAAP_09640"/>
<dbReference type="Pfam" id="PF01546">
    <property type="entry name" value="Peptidase_M20"/>
    <property type="match status" value="1"/>
</dbReference>
<organism evidence="7 8">
    <name type="scientific">Gemmatimonas phototrophica</name>
    <dbReference type="NCBI Taxonomy" id="1379270"/>
    <lineage>
        <taxon>Bacteria</taxon>
        <taxon>Pseudomonadati</taxon>
        <taxon>Gemmatimonadota</taxon>
        <taxon>Gemmatimonadia</taxon>
        <taxon>Gemmatimonadales</taxon>
        <taxon>Gemmatimonadaceae</taxon>
        <taxon>Gemmatimonas</taxon>
    </lineage>
</organism>
<dbReference type="Gene3D" id="3.30.70.360">
    <property type="match status" value="1"/>
</dbReference>
<dbReference type="PROSITE" id="PS00759">
    <property type="entry name" value="ARGE_DAPE_CPG2_2"/>
    <property type="match status" value="1"/>
</dbReference>
<dbReference type="Proteomes" id="UP000076404">
    <property type="component" value="Chromosome"/>
</dbReference>
<evidence type="ECO:0000256" key="2">
    <source>
        <dbReference type="ARBA" id="ARBA00006247"/>
    </source>
</evidence>
<dbReference type="RefSeq" id="WP_026850711.1">
    <property type="nucleotide sequence ID" value="NZ_CP011454.1"/>
</dbReference>
<keyword evidence="8" id="KW-1185">Reference proteome</keyword>
<dbReference type="GO" id="GO:0046872">
    <property type="term" value="F:metal ion binding"/>
    <property type="evidence" value="ECO:0007669"/>
    <property type="project" value="UniProtKB-KW"/>
</dbReference>
<feature type="domain" description="Peptidase M20 dimerisation" evidence="6">
    <location>
        <begin position="155"/>
        <end position="251"/>
    </location>
</feature>
<proteinExistence type="inferred from homology"/>
<evidence type="ECO:0000259" key="6">
    <source>
        <dbReference type="Pfam" id="PF07687"/>
    </source>
</evidence>
<gene>
    <name evidence="7" type="ORF">GEMMAAP_09640</name>
</gene>
<sequence length="330" mass="35400">MSDAVALATELLSIESTTGRERDAVDFVSRWLIARGWNVSLQEVEPARSNVWATRKGGGVTLSTHLDTVPPFVPPRLDGNRLYGRGACDAKGIAAAMMVAAQRLAEQGEERVDLLFVVGEEKGSPGARAANRLPATSRFLVNGEPTESKLASGCKGAQRVIVRVRGREAHSAYAHLGESALEGMLDLLPQLRTVTLPSDPILGQTTYNIGVLRAGTEANIVPGLAEAEIMIRLVGDVEPVKAAFAAWAGDRAELVWGSHIPAQHFQTISGFEVEPVAYTSDIPLLDRWGTPLLFGPGSIHVAHTPIEYIDVAELDASVDAYVRIVRTLLA</sequence>
<comment type="similarity">
    <text evidence="2">Belongs to the peptidase M20A family.</text>
</comment>
<keyword evidence="4" id="KW-0378">Hydrolase</keyword>
<dbReference type="STRING" id="1379270.GEMMAAP_09640"/>
<dbReference type="AlphaFoldDB" id="A0A143BKI0"/>
<dbReference type="InterPro" id="IPR011650">
    <property type="entry name" value="Peptidase_M20_dimer"/>
</dbReference>
<dbReference type="SUPFAM" id="SSF55031">
    <property type="entry name" value="Bacterial exopeptidase dimerisation domain"/>
    <property type="match status" value="1"/>
</dbReference>
<dbReference type="SUPFAM" id="SSF53187">
    <property type="entry name" value="Zn-dependent exopeptidases"/>
    <property type="match status" value="1"/>
</dbReference>
<reference evidence="7 8" key="1">
    <citation type="journal article" date="2014" name="Proc. Natl. Acad. Sci. U.S.A.">
        <title>Functional type 2 photosynthetic reaction centers found in the rare bacterial phylum Gemmatimonadetes.</title>
        <authorList>
            <person name="Zeng Y."/>
            <person name="Feng F."/>
            <person name="Medova H."/>
            <person name="Dean J."/>
            <person name="Koblizek M."/>
        </authorList>
    </citation>
    <scope>NUCLEOTIDE SEQUENCE [LARGE SCALE GENOMIC DNA]</scope>
    <source>
        <strain evidence="7 8">AP64</strain>
    </source>
</reference>
<accession>A0A143BKI0</accession>
<dbReference type="Gene3D" id="3.40.630.10">
    <property type="entry name" value="Zn peptidases"/>
    <property type="match status" value="2"/>
</dbReference>
<dbReference type="OrthoDB" id="9809784at2"/>
<dbReference type="PANTHER" id="PTHR43808:SF8">
    <property type="entry name" value="PEPTIDASE M20 DIMERISATION DOMAIN-CONTAINING PROTEIN"/>
    <property type="match status" value="1"/>
</dbReference>
<evidence type="ECO:0000256" key="3">
    <source>
        <dbReference type="ARBA" id="ARBA00022723"/>
    </source>
</evidence>
<name>A0A143BKI0_9BACT</name>
<evidence type="ECO:0000256" key="5">
    <source>
        <dbReference type="ARBA" id="ARBA00022833"/>
    </source>
</evidence>
<keyword evidence="3" id="KW-0479">Metal-binding</keyword>
<dbReference type="InterPro" id="IPR050072">
    <property type="entry name" value="Peptidase_M20A"/>
</dbReference>
<dbReference type="InterPro" id="IPR036264">
    <property type="entry name" value="Bact_exopeptidase_dim_dom"/>
</dbReference>
<dbReference type="eggNOG" id="COG0624">
    <property type="taxonomic scope" value="Bacteria"/>
</dbReference>
<keyword evidence="5" id="KW-0862">Zinc</keyword>
<dbReference type="InterPro" id="IPR002933">
    <property type="entry name" value="Peptidase_M20"/>
</dbReference>
<evidence type="ECO:0000256" key="4">
    <source>
        <dbReference type="ARBA" id="ARBA00022801"/>
    </source>
</evidence>
<dbReference type="EMBL" id="CP011454">
    <property type="protein sequence ID" value="AMW05022.1"/>
    <property type="molecule type" value="Genomic_DNA"/>
</dbReference>
<reference evidence="7 8" key="2">
    <citation type="journal article" date="2016" name="Environ. Microbiol. Rep.">
        <title>Metagenomic evidence for the presence of phototrophic Gemmatimonadetes bacteria in diverse environments.</title>
        <authorList>
            <person name="Zeng Y."/>
            <person name="Baumbach J."/>
            <person name="Barbosa E.G."/>
            <person name="Azevedo V."/>
            <person name="Zhang C."/>
            <person name="Koblizek M."/>
        </authorList>
    </citation>
    <scope>NUCLEOTIDE SEQUENCE [LARGE SCALE GENOMIC DNA]</scope>
    <source>
        <strain evidence="7 8">AP64</strain>
    </source>
</reference>
<dbReference type="GO" id="GO:0016787">
    <property type="term" value="F:hydrolase activity"/>
    <property type="evidence" value="ECO:0007669"/>
    <property type="project" value="UniProtKB-KW"/>
</dbReference>
<dbReference type="Pfam" id="PF07687">
    <property type="entry name" value="M20_dimer"/>
    <property type="match status" value="1"/>
</dbReference>
<evidence type="ECO:0000313" key="7">
    <source>
        <dbReference type="EMBL" id="AMW05022.1"/>
    </source>
</evidence>
<comment type="cofactor">
    <cofactor evidence="1">
        <name>Zn(2+)</name>
        <dbReference type="ChEBI" id="CHEBI:29105"/>
    </cofactor>
</comment>
<dbReference type="InterPro" id="IPR001261">
    <property type="entry name" value="ArgE/DapE_CS"/>
</dbReference>
<protein>
    <recommendedName>
        <fullName evidence="6">Peptidase M20 dimerisation domain-containing protein</fullName>
    </recommendedName>
</protein>
<evidence type="ECO:0000256" key="1">
    <source>
        <dbReference type="ARBA" id="ARBA00001947"/>
    </source>
</evidence>
<evidence type="ECO:0000313" key="8">
    <source>
        <dbReference type="Proteomes" id="UP000076404"/>
    </source>
</evidence>
<dbReference type="PANTHER" id="PTHR43808">
    <property type="entry name" value="ACETYLORNITHINE DEACETYLASE"/>
    <property type="match status" value="1"/>
</dbReference>